<organism evidence="6 7">
    <name type="scientific">Sphaerisporangium rufum</name>
    <dbReference type="NCBI Taxonomy" id="1381558"/>
    <lineage>
        <taxon>Bacteria</taxon>
        <taxon>Bacillati</taxon>
        <taxon>Actinomycetota</taxon>
        <taxon>Actinomycetes</taxon>
        <taxon>Streptosporangiales</taxon>
        <taxon>Streptosporangiaceae</taxon>
        <taxon>Sphaerisporangium</taxon>
    </lineage>
</organism>
<evidence type="ECO:0000256" key="1">
    <source>
        <dbReference type="ARBA" id="ARBA00022448"/>
    </source>
</evidence>
<comment type="caution">
    <text evidence="6">The sequence shown here is derived from an EMBL/GenBank/DDBJ whole genome shotgun (WGS) entry which is preliminary data.</text>
</comment>
<dbReference type="InterPro" id="IPR003439">
    <property type="entry name" value="ABC_transporter-like_ATP-bd"/>
</dbReference>
<dbReference type="PANTHER" id="PTHR42788:SF13">
    <property type="entry name" value="ALIPHATIC SULFONATES IMPORT ATP-BINDING PROTEIN SSUB"/>
    <property type="match status" value="1"/>
</dbReference>
<gene>
    <name evidence="6" type="ORF">Sru01_03190</name>
</gene>
<dbReference type="PANTHER" id="PTHR42788">
    <property type="entry name" value="TAURINE IMPORT ATP-BINDING PROTEIN-RELATED"/>
    <property type="match status" value="1"/>
</dbReference>
<keyword evidence="1" id="KW-0813">Transport</keyword>
<evidence type="ECO:0000256" key="2">
    <source>
        <dbReference type="ARBA" id="ARBA00022741"/>
    </source>
</evidence>
<evidence type="ECO:0000256" key="3">
    <source>
        <dbReference type="ARBA" id="ARBA00022840"/>
    </source>
</evidence>
<reference evidence="6" key="1">
    <citation type="submission" date="2021-01" db="EMBL/GenBank/DDBJ databases">
        <title>Whole genome shotgun sequence of Sphaerisporangium rufum NBRC 109079.</title>
        <authorList>
            <person name="Komaki H."/>
            <person name="Tamura T."/>
        </authorList>
    </citation>
    <scope>NUCLEOTIDE SEQUENCE</scope>
    <source>
        <strain evidence="6">NBRC 109079</strain>
    </source>
</reference>
<dbReference type="AlphaFoldDB" id="A0A919R1R3"/>
<dbReference type="InterPro" id="IPR017871">
    <property type="entry name" value="ABC_transporter-like_CS"/>
</dbReference>
<dbReference type="Proteomes" id="UP000655287">
    <property type="component" value="Unassembled WGS sequence"/>
</dbReference>
<evidence type="ECO:0000256" key="4">
    <source>
        <dbReference type="SAM" id="MobiDB-lite"/>
    </source>
</evidence>
<name>A0A919R1R3_9ACTN</name>
<proteinExistence type="predicted"/>
<dbReference type="RefSeq" id="WP_239136729.1">
    <property type="nucleotide sequence ID" value="NZ_BOOU01000003.1"/>
</dbReference>
<sequence length="265" mass="27540">MTARTAAVAPARTGMAVTLSGVTLGYGRAAVLRDIDLDVRPGELLVLVGPSGSGKSTILRAIAGLLAPEAGTIRADGVPVTGPGPDRAMVFQDDGLLPWRTVRGNVELPLSIRKVASAERRRLADGWIERVGLAGCADRLPRELSGGMRQRVQLARSLAGSPRAVLMDEPFGALDAQTRAGMQRLLTGVLALTPATVVFVTHDVDEALLLADRIVVLGRGGVRAVLDVPPGARAASPADPPPAGAPGGVRRALRDQILTELEDTA</sequence>
<keyword evidence="3 6" id="KW-0067">ATP-binding</keyword>
<protein>
    <submittedName>
        <fullName evidence="6">Nitrate ABC transporter, ATP-binding protein</fullName>
    </submittedName>
</protein>
<dbReference type="GO" id="GO:0016887">
    <property type="term" value="F:ATP hydrolysis activity"/>
    <property type="evidence" value="ECO:0007669"/>
    <property type="project" value="InterPro"/>
</dbReference>
<dbReference type="SMART" id="SM00382">
    <property type="entry name" value="AAA"/>
    <property type="match status" value="1"/>
</dbReference>
<dbReference type="PROSITE" id="PS50893">
    <property type="entry name" value="ABC_TRANSPORTER_2"/>
    <property type="match status" value="1"/>
</dbReference>
<evidence type="ECO:0000313" key="6">
    <source>
        <dbReference type="EMBL" id="GII75337.1"/>
    </source>
</evidence>
<dbReference type="GO" id="GO:0005524">
    <property type="term" value="F:ATP binding"/>
    <property type="evidence" value="ECO:0007669"/>
    <property type="project" value="UniProtKB-KW"/>
</dbReference>
<evidence type="ECO:0000313" key="7">
    <source>
        <dbReference type="Proteomes" id="UP000655287"/>
    </source>
</evidence>
<evidence type="ECO:0000259" key="5">
    <source>
        <dbReference type="PROSITE" id="PS50893"/>
    </source>
</evidence>
<feature type="domain" description="ABC transporter" evidence="5">
    <location>
        <begin position="17"/>
        <end position="244"/>
    </location>
</feature>
<dbReference type="SUPFAM" id="SSF52540">
    <property type="entry name" value="P-loop containing nucleoside triphosphate hydrolases"/>
    <property type="match status" value="1"/>
</dbReference>
<keyword evidence="7" id="KW-1185">Reference proteome</keyword>
<accession>A0A919R1R3</accession>
<dbReference type="CDD" id="cd03293">
    <property type="entry name" value="ABC_NrtD_SsuB_transporters"/>
    <property type="match status" value="1"/>
</dbReference>
<dbReference type="Gene3D" id="3.40.50.300">
    <property type="entry name" value="P-loop containing nucleotide triphosphate hydrolases"/>
    <property type="match status" value="1"/>
</dbReference>
<dbReference type="PROSITE" id="PS00211">
    <property type="entry name" value="ABC_TRANSPORTER_1"/>
    <property type="match status" value="1"/>
</dbReference>
<dbReference type="Pfam" id="PF00005">
    <property type="entry name" value="ABC_tran"/>
    <property type="match status" value="1"/>
</dbReference>
<dbReference type="EMBL" id="BOOU01000003">
    <property type="protein sequence ID" value="GII75337.1"/>
    <property type="molecule type" value="Genomic_DNA"/>
</dbReference>
<dbReference type="InterPro" id="IPR050166">
    <property type="entry name" value="ABC_transporter_ATP-bind"/>
</dbReference>
<dbReference type="InterPro" id="IPR003593">
    <property type="entry name" value="AAA+_ATPase"/>
</dbReference>
<keyword evidence="2" id="KW-0547">Nucleotide-binding</keyword>
<feature type="region of interest" description="Disordered" evidence="4">
    <location>
        <begin position="232"/>
        <end position="251"/>
    </location>
</feature>
<dbReference type="InterPro" id="IPR027417">
    <property type="entry name" value="P-loop_NTPase"/>
</dbReference>